<evidence type="ECO:0000259" key="1">
    <source>
        <dbReference type="PROSITE" id="PS51819"/>
    </source>
</evidence>
<dbReference type="Pfam" id="PF00903">
    <property type="entry name" value="Glyoxalase"/>
    <property type="match status" value="1"/>
</dbReference>
<dbReference type="PANTHER" id="PTHR39175:SF1">
    <property type="entry name" value="FAMILY PROTEIN, PUTATIVE (AFU_ORTHOLOGUE AFUA_3G15060)-RELATED"/>
    <property type="match status" value="1"/>
</dbReference>
<keyword evidence="3" id="KW-1185">Reference proteome</keyword>
<gene>
    <name evidence="2" type="ORF">FIL88_10245</name>
</gene>
<dbReference type="InterPro" id="IPR037523">
    <property type="entry name" value="VOC_core"/>
</dbReference>
<evidence type="ECO:0000313" key="3">
    <source>
        <dbReference type="Proteomes" id="UP000315816"/>
    </source>
</evidence>
<dbReference type="Gene3D" id="3.10.180.10">
    <property type="entry name" value="2,3-Dihydroxybiphenyl 1,2-Dioxygenase, domain 1"/>
    <property type="match status" value="1"/>
</dbReference>
<dbReference type="InterPro" id="IPR029068">
    <property type="entry name" value="Glyas_Bleomycin-R_OHBP_Dase"/>
</dbReference>
<dbReference type="Proteomes" id="UP000315816">
    <property type="component" value="Unassembled WGS sequence"/>
</dbReference>
<sequence>MLTNLHHVQLSMPAGQGKKARAFYGDVLGMDEEPKPEPLASRGGVWFQQGAIRLHLGVETPFSPARKAHPAMCCDQINRLAERLLDAGYAVRWDDNLPGMRRFYTDDPFGNRIEILSAG</sequence>
<proteinExistence type="predicted"/>
<comment type="caution">
    <text evidence="2">The sequence shown here is derived from an EMBL/GenBank/DDBJ whole genome shotgun (WGS) entry which is preliminary data.</text>
</comment>
<dbReference type="OrthoDB" id="9813630at2"/>
<organism evidence="2 3">
    <name type="scientific">Aliiroseovarius halocynthiae</name>
    <dbReference type="NCBI Taxonomy" id="985055"/>
    <lineage>
        <taxon>Bacteria</taxon>
        <taxon>Pseudomonadati</taxon>
        <taxon>Pseudomonadota</taxon>
        <taxon>Alphaproteobacteria</taxon>
        <taxon>Rhodobacterales</taxon>
        <taxon>Paracoccaceae</taxon>
        <taxon>Aliiroseovarius</taxon>
    </lineage>
</organism>
<dbReference type="InterPro" id="IPR004360">
    <property type="entry name" value="Glyas_Fos-R_dOase_dom"/>
</dbReference>
<dbReference type="EMBL" id="VICH01000006">
    <property type="protein sequence ID" value="TQV67650.1"/>
    <property type="molecule type" value="Genomic_DNA"/>
</dbReference>
<protein>
    <submittedName>
        <fullName evidence="2">Glyoxalase</fullName>
    </submittedName>
</protein>
<evidence type="ECO:0000313" key="2">
    <source>
        <dbReference type="EMBL" id="TQV67650.1"/>
    </source>
</evidence>
<dbReference type="PANTHER" id="PTHR39175">
    <property type="entry name" value="FAMILY PROTEIN, PUTATIVE (AFU_ORTHOLOGUE AFUA_3G15060)-RELATED"/>
    <property type="match status" value="1"/>
</dbReference>
<accession>A0A545SRP7</accession>
<dbReference type="AlphaFoldDB" id="A0A545SRP7"/>
<dbReference type="PROSITE" id="PS51819">
    <property type="entry name" value="VOC"/>
    <property type="match status" value="1"/>
</dbReference>
<name>A0A545SRP7_9RHOB</name>
<dbReference type="SUPFAM" id="SSF54593">
    <property type="entry name" value="Glyoxalase/Bleomycin resistance protein/Dihydroxybiphenyl dioxygenase"/>
    <property type="match status" value="1"/>
</dbReference>
<reference evidence="2 3" key="1">
    <citation type="submission" date="2019-06" db="EMBL/GenBank/DDBJ databases">
        <title>A novel species of marine bacteria.</title>
        <authorList>
            <person name="Wang Y."/>
        </authorList>
    </citation>
    <scope>NUCLEOTIDE SEQUENCE [LARGE SCALE GENOMIC DNA]</scope>
    <source>
        <strain evidence="2 3">MA1-10</strain>
    </source>
</reference>
<feature type="domain" description="VOC" evidence="1">
    <location>
        <begin position="4"/>
        <end position="118"/>
    </location>
</feature>